<dbReference type="EMBL" id="FR719192">
    <property type="protein sequence ID" value="CBX81324.1"/>
    <property type="molecule type" value="Genomic_DNA"/>
</dbReference>
<reference evidence="1" key="1">
    <citation type="journal article" date="2011" name="J. Bacteriol.">
        <title>Genome Sequence of an Erwinia amylovora Strain with Pathogenicity Restricted to Rubus Plants.</title>
        <authorList>
            <person name="Powney R."/>
            <person name="Smits T.H."/>
            <person name="Sawbridge T."/>
            <person name="Frey B."/>
            <person name="Blom J."/>
            <person name="Frey J.E."/>
            <person name="Plummer K.M."/>
            <person name="Beer S.V."/>
            <person name="Luck J."/>
            <person name="Duffy B."/>
            <person name="Rodoni B."/>
        </authorList>
    </citation>
    <scope>NUCLEOTIDE SEQUENCE</scope>
    <source>
        <strain evidence="1">ATCC BAA-2158</strain>
    </source>
</reference>
<gene>
    <name evidence="1" type="ORF">EAIL5_2504</name>
</gene>
<evidence type="ECO:0000313" key="1">
    <source>
        <dbReference type="EMBL" id="CBX81324.1"/>
    </source>
</evidence>
<proteinExistence type="predicted"/>
<organism evidence="1">
    <name type="scientific">Erwinia amylovora ATCC BAA-2158</name>
    <dbReference type="NCBI Taxonomy" id="889211"/>
    <lineage>
        <taxon>Bacteria</taxon>
        <taxon>Pseudomonadati</taxon>
        <taxon>Pseudomonadota</taxon>
        <taxon>Gammaproteobacteria</taxon>
        <taxon>Enterobacterales</taxon>
        <taxon>Erwiniaceae</taxon>
        <taxon>Erwinia</taxon>
    </lineage>
</organism>
<sequence>MAPTVTTATGCCFPGMTTLDGISGTFGGCQPFQAAAQFVRMSVYARLYFAFTGMRLSGA</sequence>
<accession>E5B771</accession>
<name>E5B771_ERWAM</name>
<dbReference type="AlphaFoldDB" id="E5B771"/>
<protein>
    <submittedName>
        <fullName evidence="1">Uncharacterized protein</fullName>
    </submittedName>
</protein>